<dbReference type="InterPro" id="IPR050412">
    <property type="entry name" value="Ig-like_Receptors_ImmuneReg"/>
</dbReference>
<evidence type="ECO:0000256" key="1">
    <source>
        <dbReference type="ARBA" id="ARBA00023157"/>
    </source>
</evidence>
<name>A0A6J1VYL6_9SAUR</name>
<keyword evidence="5" id="KW-1185">Reference proteome</keyword>
<evidence type="ECO:0000313" key="6">
    <source>
        <dbReference type="RefSeq" id="XP_026545084.1"/>
    </source>
</evidence>
<sequence>MDHRVEHGSHPWEDGLKVSLFSWASLVPLTNFVVLSLIIPISLRIVPCESTAQDFQSSTWNYRPAAPTLSWSPSHQILVKGEQVELKCSPPKGQKGENYVFEHVNEKNERKKYPEQIGNTLLISALRMAPKAYFSCSYMGKNREGRRTLSQSSKWGEFTVIEPPPAPSLSPDPPGSLYLVGESVVLWCSLPNTTLRGRRRYQFFHLRENKEEPSKKDLGWHEGNSSMVLTATREDSGSYKCRYLEQKSERNIFSEWSRLVPIVVRDPLPPPVLKLHPSSGSLGILSILCLSREGNNNPKRFHFSLDGVEMTSSDEEPPRSSRDSGVLTLNTSVAFLYAKDNKSRRFACRYEENMTGHWIMSPWSQTVDITGVPASFALPVGYAPLVLLVPFLAAPLVFCWSRKRNAPGCQRRSDPKEGKEEARSNDLGSEDLEREDLQDSKLTYALVRKSSVLIPLEPRAENHLKTKGEYEVMYSEVQLHATSRTAP</sequence>
<dbReference type="KEGG" id="nss:113426873"/>
<dbReference type="InterPro" id="IPR036179">
    <property type="entry name" value="Ig-like_dom_sf"/>
</dbReference>
<dbReference type="AlphaFoldDB" id="A0A6J1VYL6"/>
<keyword evidence="3" id="KW-1133">Transmembrane helix</keyword>
<dbReference type="Gene3D" id="2.60.40.10">
    <property type="entry name" value="Immunoglobulins"/>
    <property type="match status" value="2"/>
</dbReference>
<feature type="region of interest" description="Disordered" evidence="2">
    <location>
        <begin position="406"/>
        <end position="433"/>
    </location>
</feature>
<feature type="transmembrane region" description="Helical" evidence="3">
    <location>
        <begin position="20"/>
        <end position="43"/>
    </location>
</feature>
<evidence type="ECO:0000259" key="4">
    <source>
        <dbReference type="PROSITE" id="PS50835"/>
    </source>
</evidence>
<keyword evidence="1" id="KW-1015">Disulfide bond</keyword>
<dbReference type="GeneID" id="113426873"/>
<dbReference type="PANTHER" id="PTHR11738:SF186">
    <property type="entry name" value="OSTEOCLAST-ASSOCIATED IMMUNOGLOBULIN-LIKE RECEPTOR"/>
    <property type="match status" value="1"/>
</dbReference>
<proteinExistence type="predicted"/>
<feature type="transmembrane region" description="Helical" evidence="3">
    <location>
        <begin position="382"/>
        <end position="401"/>
    </location>
</feature>
<feature type="compositionally biased region" description="Basic and acidic residues" evidence="2">
    <location>
        <begin position="411"/>
        <end position="424"/>
    </location>
</feature>
<protein>
    <submittedName>
        <fullName evidence="6">Uncharacterized protein LOC113426873</fullName>
    </submittedName>
</protein>
<feature type="domain" description="Ig-like" evidence="4">
    <location>
        <begin position="167"/>
        <end position="253"/>
    </location>
</feature>
<dbReference type="InterPro" id="IPR013783">
    <property type="entry name" value="Ig-like_fold"/>
</dbReference>
<dbReference type="InterPro" id="IPR007110">
    <property type="entry name" value="Ig-like_dom"/>
</dbReference>
<dbReference type="SUPFAM" id="SSF48726">
    <property type="entry name" value="Immunoglobulin"/>
    <property type="match status" value="1"/>
</dbReference>
<dbReference type="RefSeq" id="XP_026545084.1">
    <property type="nucleotide sequence ID" value="XM_026689299.1"/>
</dbReference>
<evidence type="ECO:0000313" key="5">
    <source>
        <dbReference type="Proteomes" id="UP000504612"/>
    </source>
</evidence>
<keyword evidence="3" id="KW-0472">Membrane</keyword>
<evidence type="ECO:0000256" key="3">
    <source>
        <dbReference type="SAM" id="Phobius"/>
    </source>
</evidence>
<dbReference type="Proteomes" id="UP000504612">
    <property type="component" value="Unplaced"/>
</dbReference>
<accession>A0A6J1VYL6</accession>
<dbReference type="PANTHER" id="PTHR11738">
    <property type="entry name" value="MHC CLASS I NK CELL RECEPTOR"/>
    <property type="match status" value="1"/>
</dbReference>
<dbReference type="PROSITE" id="PS50835">
    <property type="entry name" value="IG_LIKE"/>
    <property type="match status" value="1"/>
</dbReference>
<keyword evidence="3" id="KW-0812">Transmembrane</keyword>
<evidence type="ECO:0000256" key="2">
    <source>
        <dbReference type="SAM" id="MobiDB-lite"/>
    </source>
</evidence>
<organism evidence="5 6">
    <name type="scientific">Notechis scutatus</name>
    <name type="common">mainland tiger snake</name>
    <dbReference type="NCBI Taxonomy" id="8663"/>
    <lineage>
        <taxon>Eukaryota</taxon>
        <taxon>Metazoa</taxon>
        <taxon>Chordata</taxon>
        <taxon>Craniata</taxon>
        <taxon>Vertebrata</taxon>
        <taxon>Euteleostomi</taxon>
        <taxon>Lepidosauria</taxon>
        <taxon>Squamata</taxon>
        <taxon>Bifurcata</taxon>
        <taxon>Unidentata</taxon>
        <taxon>Episquamata</taxon>
        <taxon>Toxicofera</taxon>
        <taxon>Serpentes</taxon>
        <taxon>Colubroidea</taxon>
        <taxon>Elapidae</taxon>
        <taxon>Hydrophiinae</taxon>
        <taxon>Notechis</taxon>
    </lineage>
</organism>
<reference evidence="6" key="1">
    <citation type="submission" date="2025-08" db="UniProtKB">
        <authorList>
            <consortium name="RefSeq"/>
        </authorList>
    </citation>
    <scope>IDENTIFICATION</scope>
</reference>
<dbReference type="GO" id="GO:0002764">
    <property type="term" value="P:immune response-regulating signaling pathway"/>
    <property type="evidence" value="ECO:0007669"/>
    <property type="project" value="TreeGrafter"/>
</dbReference>
<gene>
    <name evidence="6" type="primary">LOC113426873</name>
</gene>